<proteinExistence type="predicted"/>
<comment type="caution">
    <text evidence="1">The sequence shown here is derived from an EMBL/GenBank/DDBJ whole genome shotgun (WGS) entry which is preliminary data.</text>
</comment>
<dbReference type="OrthoDB" id="122936at2"/>
<dbReference type="EMBL" id="CAADFC020000022">
    <property type="protein sequence ID" value="VIO74974.1"/>
    <property type="molecule type" value="Genomic_DNA"/>
</dbReference>
<evidence type="ECO:0000313" key="1">
    <source>
        <dbReference type="EMBL" id="VIO74974.1"/>
    </source>
</evidence>
<dbReference type="InterPro" id="IPR014710">
    <property type="entry name" value="RmlC-like_jellyroll"/>
</dbReference>
<dbReference type="RefSeq" id="WP_139862604.1">
    <property type="nucleotide sequence ID" value="NZ_CAADFC020000022.1"/>
</dbReference>
<dbReference type="AlphaFoldDB" id="A0A508TKU0"/>
<evidence type="ECO:0008006" key="3">
    <source>
        <dbReference type="Google" id="ProtNLM"/>
    </source>
</evidence>
<dbReference type="Gene3D" id="2.60.120.10">
    <property type="entry name" value="Jelly Rolls"/>
    <property type="match status" value="1"/>
</dbReference>
<evidence type="ECO:0000313" key="2">
    <source>
        <dbReference type="Proteomes" id="UP000328092"/>
    </source>
</evidence>
<dbReference type="InterPro" id="IPR011051">
    <property type="entry name" value="RmlC_Cupin_sf"/>
</dbReference>
<organism evidence="1 2">
    <name type="scientific">Bradyrhizobium ivorense</name>
    <dbReference type="NCBI Taxonomy" id="2511166"/>
    <lineage>
        <taxon>Bacteria</taxon>
        <taxon>Pseudomonadati</taxon>
        <taxon>Pseudomonadota</taxon>
        <taxon>Alphaproteobacteria</taxon>
        <taxon>Hyphomicrobiales</taxon>
        <taxon>Nitrobacteraceae</taxon>
        <taxon>Bradyrhizobium</taxon>
    </lineage>
</organism>
<accession>A0A508TKU0</accession>
<reference evidence="1" key="1">
    <citation type="submission" date="2019-02" db="EMBL/GenBank/DDBJ databases">
        <authorList>
            <person name="Pothier F.J."/>
        </authorList>
    </citation>
    <scope>NUCLEOTIDE SEQUENCE</scope>
    <source>
        <strain evidence="1">CI-1B</strain>
    </source>
</reference>
<dbReference type="Proteomes" id="UP000328092">
    <property type="component" value="Unassembled WGS sequence"/>
</dbReference>
<protein>
    <recommendedName>
        <fullName evidence="3">Cupin 2 conserved barrel domain-containing protein</fullName>
    </recommendedName>
</protein>
<dbReference type="SUPFAM" id="SSF51182">
    <property type="entry name" value="RmlC-like cupins"/>
    <property type="match status" value="1"/>
</dbReference>
<keyword evidence="2" id="KW-1185">Reference proteome</keyword>
<name>A0A508TKU0_9BRAD</name>
<gene>
    <name evidence="1" type="ORF">CI1B_56930</name>
</gene>
<sequence length="98" mass="10414">MIDALKAWPLGAANEIEGRTTGAETSVIVVDMPPGPGPALHRHPYAETFILLEGRARQPAAARPPAELRPPARFAVPGWSDESTRQWLDQASCCVGGG</sequence>